<evidence type="ECO:0000256" key="5">
    <source>
        <dbReference type="ARBA" id="ARBA00022917"/>
    </source>
</evidence>
<dbReference type="EC" id="6.1.1.1" evidence="1 8"/>
<accession>A0A1F8BKC1</accession>
<keyword evidence="6 10" id="KW-0030">Aminoacyl-tRNA synthetase</keyword>
<dbReference type="GO" id="GO:0003723">
    <property type="term" value="F:RNA binding"/>
    <property type="evidence" value="ECO:0007669"/>
    <property type="project" value="UniProtKB-KW"/>
</dbReference>
<dbReference type="Gene3D" id="3.10.290.10">
    <property type="entry name" value="RNA-binding S4 domain"/>
    <property type="match status" value="1"/>
</dbReference>
<dbReference type="GO" id="GO:0005829">
    <property type="term" value="C:cytosol"/>
    <property type="evidence" value="ECO:0007669"/>
    <property type="project" value="TreeGrafter"/>
</dbReference>
<evidence type="ECO:0000256" key="9">
    <source>
        <dbReference type="PROSITE-ProRule" id="PRU00182"/>
    </source>
</evidence>
<comment type="similarity">
    <text evidence="10">Belongs to the class-I aminoacyl-tRNA synthetase family.</text>
</comment>
<comment type="catalytic activity">
    <reaction evidence="7">
        <text>tRNA(Tyr) + L-tyrosine + ATP = L-tyrosyl-tRNA(Tyr) + AMP + diphosphate + H(+)</text>
        <dbReference type="Rhea" id="RHEA:10220"/>
        <dbReference type="Rhea" id="RHEA-COMP:9706"/>
        <dbReference type="Rhea" id="RHEA-COMP:9707"/>
        <dbReference type="ChEBI" id="CHEBI:15378"/>
        <dbReference type="ChEBI" id="CHEBI:30616"/>
        <dbReference type="ChEBI" id="CHEBI:33019"/>
        <dbReference type="ChEBI" id="CHEBI:58315"/>
        <dbReference type="ChEBI" id="CHEBI:78442"/>
        <dbReference type="ChEBI" id="CHEBI:78536"/>
        <dbReference type="ChEBI" id="CHEBI:456215"/>
        <dbReference type="EC" id="6.1.1.1"/>
    </reaction>
</comment>
<dbReference type="Gene3D" id="3.40.50.620">
    <property type="entry name" value="HUPs"/>
    <property type="match status" value="1"/>
</dbReference>
<keyword evidence="4 10" id="KW-0067">ATP-binding</keyword>
<dbReference type="Pfam" id="PF00579">
    <property type="entry name" value="tRNA-synt_1b"/>
    <property type="match status" value="1"/>
</dbReference>
<dbReference type="GO" id="GO:0005524">
    <property type="term" value="F:ATP binding"/>
    <property type="evidence" value="ECO:0007669"/>
    <property type="project" value="UniProtKB-KW"/>
</dbReference>
<dbReference type="AlphaFoldDB" id="A0A1F8BKC1"/>
<dbReference type="SMART" id="SM00363">
    <property type="entry name" value="S4"/>
    <property type="match status" value="1"/>
</dbReference>
<dbReference type="InterPro" id="IPR036986">
    <property type="entry name" value="S4_RNA-bd_sf"/>
</dbReference>
<feature type="domain" description="RNA-binding S4" evidence="11">
    <location>
        <begin position="330"/>
        <end position="391"/>
    </location>
</feature>
<evidence type="ECO:0000313" key="13">
    <source>
        <dbReference type="Proteomes" id="UP000177082"/>
    </source>
</evidence>
<dbReference type="InterPro" id="IPR002307">
    <property type="entry name" value="Tyr-tRNA-ligase"/>
</dbReference>
<dbReference type="PRINTS" id="PR01040">
    <property type="entry name" value="TRNASYNTHTYR"/>
</dbReference>
<dbReference type="PANTHER" id="PTHR11766">
    <property type="entry name" value="TYROSYL-TRNA SYNTHETASE"/>
    <property type="match status" value="1"/>
</dbReference>
<proteinExistence type="inferred from homology"/>
<evidence type="ECO:0000256" key="4">
    <source>
        <dbReference type="ARBA" id="ARBA00022840"/>
    </source>
</evidence>
<dbReference type="Proteomes" id="UP000177082">
    <property type="component" value="Unassembled WGS sequence"/>
</dbReference>
<dbReference type="PROSITE" id="PS50889">
    <property type="entry name" value="S4"/>
    <property type="match status" value="1"/>
</dbReference>
<dbReference type="SUPFAM" id="SSF55174">
    <property type="entry name" value="Alpha-L RNA-binding motif"/>
    <property type="match status" value="1"/>
</dbReference>
<dbReference type="GO" id="GO:0006437">
    <property type="term" value="P:tyrosyl-tRNA aminoacylation"/>
    <property type="evidence" value="ECO:0007669"/>
    <property type="project" value="UniProtKB-UniRule"/>
</dbReference>
<dbReference type="InterPro" id="IPR024088">
    <property type="entry name" value="Tyr-tRNA-ligase_bac-type"/>
</dbReference>
<dbReference type="InterPro" id="IPR002942">
    <property type="entry name" value="S4_RNA-bd"/>
</dbReference>
<dbReference type="InterPro" id="IPR014729">
    <property type="entry name" value="Rossmann-like_a/b/a_fold"/>
</dbReference>
<dbReference type="STRING" id="1802519.A2961_04410"/>
<dbReference type="PANTHER" id="PTHR11766:SF1">
    <property type="entry name" value="TYROSINE--TRNA LIGASE"/>
    <property type="match status" value="1"/>
</dbReference>
<dbReference type="CDD" id="cd00165">
    <property type="entry name" value="S4"/>
    <property type="match status" value="1"/>
</dbReference>
<dbReference type="EMBL" id="MGHF01000006">
    <property type="protein sequence ID" value="OGM64472.1"/>
    <property type="molecule type" value="Genomic_DNA"/>
</dbReference>
<gene>
    <name evidence="12" type="ORF">A2961_04410</name>
</gene>
<evidence type="ECO:0000313" key="12">
    <source>
        <dbReference type="EMBL" id="OGM64472.1"/>
    </source>
</evidence>
<keyword evidence="5 10" id="KW-0648">Protein biosynthesis</keyword>
<reference evidence="12 13" key="1">
    <citation type="journal article" date="2016" name="Nat. Commun.">
        <title>Thousands of microbial genomes shed light on interconnected biogeochemical processes in an aquifer system.</title>
        <authorList>
            <person name="Anantharaman K."/>
            <person name="Brown C.T."/>
            <person name="Hug L.A."/>
            <person name="Sharon I."/>
            <person name="Castelle C.J."/>
            <person name="Probst A.J."/>
            <person name="Thomas B.C."/>
            <person name="Singh A."/>
            <person name="Wilkins M.J."/>
            <person name="Karaoz U."/>
            <person name="Brodie E.L."/>
            <person name="Williams K.H."/>
            <person name="Hubbard S.S."/>
            <person name="Banfield J.F."/>
        </authorList>
    </citation>
    <scope>NUCLEOTIDE SEQUENCE [LARGE SCALE GENOMIC DNA]</scope>
</reference>
<keyword evidence="3 10" id="KW-0547">Nucleotide-binding</keyword>
<evidence type="ECO:0000256" key="8">
    <source>
        <dbReference type="NCBIfam" id="TIGR00234"/>
    </source>
</evidence>
<evidence type="ECO:0000256" key="6">
    <source>
        <dbReference type="ARBA" id="ARBA00023146"/>
    </source>
</evidence>
<dbReference type="GO" id="GO:0004831">
    <property type="term" value="F:tyrosine-tRNA ligase activity"/>
    <property type="evidence" value="ECO:0007669"/>
    <property type="project" value="UniProtKB-UniRule"/>
</dbReference>
<dbReference type="SUPFAM" id="SSF52374">
    <property type="entry name" value="Nucleotidylyl transferase"/>
    <property type="match status" value="1"/>
</dbReference>
<sequence>MNKIDDLLTRGVEEVLPSKARLAKLMKEKRITLYQGFDPSMPSLHLGNLVGVMKLRQFQKLGHKVIFLVGDFTGMIGDPTDKLAVRKQLTREKVLENAKNWKNQIKNLLTFDGDNPVEIKFNSEWNDKISFKDLIDITSNFTVQQMIERDMFQARIKVGKPIFLHEFLYPVAQGYDFVAMDVDLEIGGNDQLFNMMAGRSLMKAMKGKEGYVLATKLLVDKEGNKVGKTSGNALFLSSGPEEFYGGIMSIPDQVIELAFELLTEEKPEGLSEKIRQNPFLQKKRLAIEIVRLVWGKMEAQKAQENFDKVFSQRELPSSIPEHFLPSKKLPLLELISSTQLVKSNSEAKRLIKQGAIVVSGKTINNPRQEIDITDWVHLKIGKRKFAKVKYSQ</sequence>
<organism evidence="12 13">
    <name type="scientific">Candidatus Woesebacteria bacterium RIFCSPLOWO2_01_FULL_39_21</name>
    <dbReference type="NCBI Taxonomy" id="1802519"/>
    <lineage>
        <taxon>Bacteria</taxon>
        <taxon>Candidatus Woeseibacteriota</taxon>
    </lineage>
</organism>
<evidence type="ECO:0000256" key="1">
    <source>
        <dbReference type="ARBA" id="ARBA00013160"/>
    </source>
</evidence>
<name>A0A1F8BKC1_9BACT</name>
<protein>
    <recommendedName>
        <fullName evidence="1 8">Tyrosine--tRNA ligase</fullName>
        <ecNumber evidence="1 8">6.1.1.1</ecNumber>
    </recommendedName>
</protein>
<evidence type="ECO:0000256" key="10">
    <source>
        <dbReference type="RuleBase" id="RU363036"/>
    </source>
</evidence>
<dbReference type="Gene3D" id="1.10.240.10">
    <property type="entry name" value="Tyrosyl-Transfer RNA Synthetase"/>
    <property type="match status" value="1"/>
</dbReference>
<keyword evidence="9" id="KW-0694">RNA-binding</keyword>
<evidence type="ECO:0000256" key="2">
    <source>
        <dbReference type="ARBA" id="ARBA00022598"/>
    </source>
</evidence>
<evidence type="ECO:0000259" key="11">
    <source>
        <dbReference type="SMART" id="SM00363"/>
    </source>
</evidence>
<dbReference type="NCBIfam" id="TIGR00234">
    <property type="entry name" value="tyrS"/>
    <property type="match status" value="1"/>
</dbReference>
<keyword evidence="2 10" id="KW-0436">Ligase</keyword>
<dbReference type="Pfam" id="PF01479">
    <property type="entry name" value="S4"/>
    <property type="match status" value="1"/>
</dbReference>
<comment type="caution">
    <text evidence="12">The sequence shown here is derived from an EMBL/GenBank/DDBJ whole genome shotgun (WGS) entry which is preliminary data.</text>
</comment>
<dbReference type="CDD" id="cd00805">
    <property type="entry name" value="TyrRS_core"/>
    <property type="match status" value="1"/>
</dbReference>
<evidence type="ECO:0000256" key="3">
    <source>
        <dbReference type="ARBA" id="ARBA00022741"/>
    </source>
</evidence>
<evidence type="ECO:0000256" key="7">
    <source>
        <dbReference type="ARBA" id="ARBA00048248"/>
    </source>
</evidence>
<dbReference type="InterPro" id="IPR002305">
    <property type="entry name" value="aa-tRNA-synth_Ic"/>
</dbReference>